<accession>A0AAD9PG17</accession>
<sequence>MASESDTGKGKSPDVSTVEVFLVFFTRTSSTKADSKPASVCRTWYSCLRFLCTSSVPPAMSTVKESVSSIFACSCFLPSILATDLSGLFFDVTECTTALCVRGTLTRVDTAVNSSFAPSSDVVSSS</sequence>
<evidence type="ECO:0000313" key="2">
    <source>
        <dbReference type="Proteomes" id="UP001209878"/>
    </source>
</evidence>
<protein>
    <submittedName>
        <fullName evidence="1">Uncharacterized protein</fullName>
    </submittedName>
</protein>
<evidence type="ECO:0000313" key="1">
    <source>
        <dbReference type="EMBL" id="KAK2194137.1"/>
    </source>
</evidence>
<comment type="caution">
    <text evidence="1">The sequence shown here is derived from an EMBL/GenBank/DDBJ whole genome shotgun (WGS) entry which is preliminary data.</text>
</comment>
<proteinExistence type="predicted"/>
<organism evidence="1 2">
    <name type="scientific">Ridgeia piscesae</name>
    <name type="common">Tubeworm</name>
    <dbReference type="NCBI Taxonomy" id="27915"/>
    <lineage>
        <taxon>Eukaryota</taxon>
        <taxon>Metazoa</taxon>
        <taxon>Spiralia</taxon>
        <taxon>Lophotrochozoa</taxon>
        <taxon>Annelida</taxon>
        <taxon>Polychaeta</taxon>
        <taxon>Sedentaria</taxon>
        <taxon>Canalipalpata</taxon>
        <taxon>Sabellida</taxon>
        <taxon>Siboglinidae</taxon>
        <taxon>Ridgeia</taxon>
    </lineage>
</organism>
<dbReference type="Proteomes" id="UP001209878">
    <property type="component" value="Unassembled WGS sequence"/>
</dbReference>
<name>A0AAD9PG17_RIDPI</name>
<gene>
    <name evidence="1" type="ORF">NP493_2g12002</name>
</gene>
<reference evidence="1" key="1">
    <citation type="journal article" date="2023" name="Mol. Biol. Evol.">
        <title>Third-Generation Sequencing Reveals the Adaptive Role of the Epigenome in Three Deep-Sea Polychaetes.</title>
        <authorList>
            <person name="Perez M."/>
            <person name="Aroh O."/>
            <person name="Sun Y."/>
            <person name="Lan Y."/>
            <person name="Juniper S.K."/>
            <person name="Young C.R."/>
            <person name="Angers B."/>
            <person name="Qian P.Y."/>
        </authorList>
    </citation>
    <scope>NUCLEOTIDE SEQUENCE</scope>
    <source>
        <strain evidence="1">R07B-5</strain>
    </source>
</reference>
<keyword evidence="2" id="KW-1185">Reference proteome</keyword>
<dbReference type="AlphaFoldDB" id="A0AAD9PG17"/>
<dbReference type="EMBL" id="JAODUO010000002">
    <property type="protein sequence ID" value="KAK2194137.1"/>
    <property type="molecule type" value="Genomic_DNA"/>
</dbReference>